<comment type="caution">
    <text evidence="1">The sequence shown here is derived from an EMBL/GenBank/DDBJ whole genome shotgun (WGS) entry which is preliminary data.</text>
</comment>
<organism evidence="1 2">
    <name type="scientific">Brachybacterium sacelli</name>
    <dbReference type="NCBI Taxonomy" id="173364"/>
    <lineage>
        <taxon>Bacteria</taxon>
        <taxon>Bacillati</taxon>
        <taxon>Actinomycetota</taxon>
        <taxon>Actinomycetes</taxon>
        <taxon>Micrococcales</taxon>
        <taxon>Dermabacteraceae</taxon>
        <taxon>Brachybacterium</taxon>
    </lineage>
</organism>
<evidence type="ECO:0000313" key="1">
    <source>
        <dbReference type="EMBL" id="MBP2380212.1"/>
    </source>
</evidence>
<keyword evidence="2" id="KW-1185">Reference proteome</keyword>
<dbReference type="Proteomes" id="UP001519290">
    <property type="component" value="Unassembled WGS sequence"/>
</dbReference>
<reference evidence="1 2" key="1">
    <citation type="submission" date="2021-03" db="EMBL/GenBank/DDBJ databases">
        <title>Sequencing the genomes of 1000 actinobacteria strains.</title>
        <authorList>
            <person name="Klenk H.-P."/>
        </authorList>
    </citation>
    <scope>NUCLEOTIDE SEQUENCE [LARGE SCALE GENOMIC DNA]</scope>
    <source>
        <strain evidence="1 2">DSM 14566</strain>
    </source>
</reference>
<dbReference type="Gene3D" id="2.70.98.70">
    <property type="match status" value="1"/>
</dbReference>
<dbReference type="Gene3D" id="3.40.50.1820">
    <property type="entry name" value="alpha/beta hydrolase"/>
    <property type="match status" value="1"/>
</dbReference>
<dbReference type="RefSeq" id="WP_209897919.1">
    <property type="nucleotide sequence ID" value="NZ_BAAAJW010000006.1"/>
</dbReference>
<dbReference type="SUPFAM" id="SSF53474">
    <property type="entry name" value="alpha/beta-Hydrolases"/>
    <property type="match status" value="1"/>
</dbReference>
<dbReference type="InterPro" id="IPR029058">
    <property type="entry name" value="AB_hydrolase_fold"/>
</dbReference>
<name>A0ABS4WVI1_9MICO</name>
<accession>A0ABS4WVI1</accession>
<dbReference type="EMBL" id="JAGIOD010000001">
    <property type="protein sequence ID" value="MBP2380212.1"/>
    <property type="molecule type" value="Genomic_DNA"/>
</dbReference>
<gene>
    <name evidence="1" type="ORF">JOF43_000169</name>
</gene>
<evidence type="ECO:0000313" key="2">
    <source>
        <dbReference type="Proteomes" id="UP001519290"/>
    </source>
</evidence>
<proteinExistence type="predicted"/>
<protein>
    <submittedName>
        <fullName evidence="1">Esterase YcpF (UPF0227 family)</fullName>
    </submittedName>
</protein>
<sequence>MSSIAREHLTARLMTSFFAPRSTDVSRAERLLKGRVKLGEDVVPVTRPAAYDDTGELARNHVLMLQSLRWLDPLRRVRDEIAGADEAWSRIFEAWSRSAAATNPESAAWGTHPLEQRSVTIALGAPEGSAAIGAIPRHLEMLERSEQEAAPAARRLRVLQVRLALQHRRGDTDEQLQETALRAATETFREDGYAIAEDLASIVDTAGEWEQELGSLGIPRDHPIFERLRDEDFWIHAMSPDGTLVPMGDALPDPVPGAELPQMRYVVTGGEEGTPPTTIRHVDPEGLVSLRSGWGETERDARDETHVSLILGPVRGREAHRDPSRLTYHSQGRDWLIDPPVPDAAGEDSHSIIHVEDVRYRILGGAELVRQYSDDRLDGFVVKNALHLAVQWQRHMVFARTGNYVLVDDTVRSSTEFRAHQQWIVAPDVDVETVPSGFRLHADDKTVSIVASTGSVHEPTVDEVKDGDGARIAWRLRVPLEGTSARAVTIISDVVDPERFSARRVPHAGKEFTVDMADKQLDETLVVTPELSAIVPSGLDPDDAVARTVAYAAAGSLSDEEALEQRLAVRRAVESVKSQIRAEGESPESRRRGLQELLSAAEELRVTGLRDHGLAAALIDIAGTDLDSVIAEDALVGNVRRSALVDWAEQSLVQPSYTVPVRTTLDPARLPEGIEEPAIWSVDLGQLVPSTYLLDGPGDVLTIYFHGATDRSRLSMPRFERMRSFSQLGLGPVMFFSDPCLDLDSRMMLSWYVGNEDVDLHLAIARMIEAYAQRRGLEKVLLVGNSGGGFAALQLGAYLQGTRVVSFNPQIQIDHYVPRIAETAHWALFGRDTVSDDPEQAPRMDLIERYRRIGFDQDVVLIQNPGDDMHHQEHFLPFQEAFGASANAHRLTAHTPYLGPGHRVPPPQEYLDYVREAARGPSDQWSLRGLRSGRG</sequence>